<sequence length="68" mass="7772">MYYFCRRWQFISILLGDDLFNSNAYKVISSSIKVVIDIGKSAFIVGRNIDRSSSSQGPPRMQQVEPIK</sequence>
<name>A0A2L2TQX5_9HYPO</name>
<dbReference type="Proteomes" id="UP000245910">
    <property type="component" value="Chromosome II"/>
</dbReference>
<proteinExistence type="predicted"/>
<evidence type="ECO:0000313" key="1">
    <source>
        <dbReference type="EMBL" id="CEI62015.1"/>
    </source>
</evidence>
<accession>A0A2L2TQX5</accession>
<keyword evidence="2" id="KW-1185">Reference proteome</keyword>
<dbReference type="AlphaFoldDB" id="A0A2L2TQX5"/>
<organism evidence="1 2">
    <name type="scientific">Fusarium venenatum</name>
    <dbReference type="NCBI Taxonomy" id="56646"/>
    <lineage>
        <taxon>Eukaryota</taxon>
        <taxon>Fungi</taxon>
        <taxon>Dikarya</taxon>
        <taxon>Ascomycota</taxon>
        <taxon>Pezizomycotina</taxon>
        <taxon>Sordariomycetes</taxon>
        <taxon>Hypocreomycetidae</taxon>
        <taxon>Hypocreales</taxon>
        <taxon>Nectriaceae</taxon>
        <taxon>Fusarium</taxon>
    </lineage>
</organism>
<dbReference type="EMBL" id="LN649230">
    <property type="protein sequence ID" value="CEI62015.1"/>
    <property type="molecule type" value="Genomic_DNA"/>
</dbReference>
<protein>
    <submittedName>
        <fullName evidence="1">Uncharacterized protein</fullName>
    </submittedName>
</protein>
<reference evidence="2" key="1">
    <citation type="submission" date="2014-10" db="EMBL/GenBank/DDBJ databases">
        <authorList>
            <person name="King R."/>
        </authorList>
    </citation>
    <scope>NUCLEOTIDE SEQUENCE [LARGE SCALE GENOMIC DNA]</scope>
    <source>
        <strain evidence="2">A3/5</strain>
    </source>
</reference>
<evidence type="ECO:0000313" key="2">
    <source>
        <dbReference type="Proteomes" id="UP000245910"/>
    </source>
</evidence>